<comment type="caution">
    <text evidence="2">The sequence shown here is derived from an EMBL/GenBank/DDBJ whole genome shotgun (WGS) entry which is preliminary data.</text>
</comment>
<evidence type="ECO:0000256" key="1">
    <source>
        <dbReference type="SAM" id="MobiDB-lite"/>
    </source>
</evidence>
<name>A0A8H5KTY9_9HYPO</name>
<organism evidence="2 3">
    <name type="scientific">Fusarium pseudocircinatum</name>
    <dbReference type="NCBI Taxonomy" id="56676"/>
    <lineage>
        <taxon>Eukaryota</taxon>
        <taxon>Fungi</taxon>
        <taxon>Dikarya</taxon>
        <taxon>Ascomycota</taxon>
        <taxon>Pezizomycotina</taxon>
        <taxon>Sordariomycetes</taxon>
        <taxon>Hypocreomycetidae</taxon>
        <taxon>Hypocreales</taxon>
        <taxon>Nectriaceae</taxon>
        <taxon>Fusarium</taxon>
        <taxon>Fusarium fujikuroi species complex</taxon>
    </lineage>
</organism>
<accession>A0A8H5KTY9</accession>
<dbReference type="Proteomes" id="UP000546213">
    <property type="component" value="Unassembled WGS sequence"/>
</dbReference>
<evidence type="ECO:0000313" key="3">
    <source>
        <dbReference type="Proteomes" id="UP000546213"/>
    </source>
</evidence>
<gene>
    <name evidence="2" type="ORF">FPCIR_11578</name>
</gene>
<evidence type="ECO:0000313" key="2">
    <source>
        <dbReference type="EMBL" id="KAF5578446.1"/>
    </source>
</evidence>
<reference evidence="2 3" key="1">
    <citation type="submission" date="2020-05" db="EMBL/GenBank/DDBJ databases">
        <title>Identification and distribution of gene clusters putatively required for synthesis of sphingolipid metabolism inhibitors in phylogenetically diverse species of the filamentous fungus Fusarium.</title>
        <authorList>
            <person name="Kim H.-S."/>
            <person name="Busman M."/>
            <person name="Brown D.W."/>
            <person name="Divon H."/>
            <person name="Uhlig S."/>
            <person name="Proctor R.H."/>
        </authorList>
    </citation>
    <scope>NUCLEOTIDE SEQUENCE [LARGE SCALE GENOMIC DNA]</scope>
    <source>
        <strain evidence="2 3">NRRL 36939</strain>
    </source>
</reference>
<dbReference type="OrthoDB" id="10405529at2759"/>
<dbReference type="AlphaFoldDB" id="A0A8H5KTY9"/>
<feature type="region of interest" description="Disordered" evidence="1">
    <location>
        <begin position="1"/>
        <end position="34"/>
    </location>
</feature>
<sequence length="80" mass="8296">MKKPTNEPSPALSSDSNDNADTPGSAMPSIDMFHDALGNPSSGLELAISPVHRWLGSSDADAPIIGVEASLANCALKRLH</sequence>
<keyword evidence="3" id="KW-1185">Reference proteome</keyword>
<feature type="compositionally biased region" description="Polar residues" evidence="1">
    <location>
        <begin position="1"/>
        <end position="22"/>
    </location>
</feature>
<proteinExistence type="predicted"/>
<dbReference type="EMBL" id="JAAOAS010000359">
    <property type="protein sequence ID" value="KAF5578446.1"/>
    <property type="molecule type" value="Genomic_DNA"/>
</dbReference>
<protein>
    <submittedName>
        <fullName evidence="2">Uncharacterized protein</fullName>
    </submittedName>
</protein>